<keyword evidence="6" id="KW-1185">Reference proteome</keyword>
<dbReference type="PROSITE" id="PS51257">
    <property type="entry name" value="PROKAR_LIPOPROTEIN"/>
    <property type="match status" value="1"/>
</dbReference>
<proteinExistence type="predicted"/>
<dbReference type="PIRSF" id="PIRSF002741">
    <property type="entry name" value="MppA"/>
    <property type="match status" value="1"/>
</dbReference>
<dbReference type="GO" id="GO:0043190">
    <property type="term" value="C:ATP-binding cassette (ABC) transporter complex"/>
    <property type="evidence" value="ECO:0007669"/>
    <property type="project" value="InterPro"/>
</dbReference>
<evidence type="ECO:0000313" key="6">
    <source>
        <dbReference type="Proteomes" id="UP000266889"/>
    </source>
</evidence>
<reference evidence="5 6" key="1">
    <citation type="submission" date="2018-05" db="EMBL/GenBank/DDBJ databases">
        <title>Micromonospora from Atacama Desert.</title>
        <authorList>
            <person name="Carro L."/>
            <person name="Goodfellow M."/>
            <person name="Klenk H.-P."/>
        </authorList>
    </citation>
    <scope>NUCLEOTIDE SEQUENCE [LARGE SCALE GENOMIC DNA]</scope>
    <source>
        <strain evidence="5 6">LB32</strain>
    </source>
</reference>
<dbReference type="Gene3D" id="3.90.76.10">
    <property type="entry name" value="Dipeptide-binding Protein, Domain 1"/>
    <property type="match status" value="1"/>
</dbReference>
<accession>A0A3N9XA82</accession>
<dbReference type="PANTHER" id="PTHR30290:SF38">
    <property type="entry name" value="D,D-DIPEPTIDE-BINDING PERIPLASMIC PROTEIN DDPA-RELATED"/>
    <property type="match status" value="1"/>
</dbReference>
<feature type="region of interest" description="Disordered" evidence="2">
    <location>
        <begin position="37"/>
        <end position="63"/>
    </location>
</feature>
<feature type="compositionally biased region" description="Low complexity" evidence="2">
    <location>
        <begin position="37"/>
        <end position="57"/>
    </location>
</feature>
<feature type="domain" description="Solute-binding protein family 5" evidence="4">
    <location>
        <begin position="111"/>
        <end position="478"/>
    </location>
</feature>
<dbReference type="OrthoDB" id="9046151at2"/>
<dbReference type="AlphaFoldDB" id="A0A3N9XA82"/>
<protein>
    <submittedName>
        <fullName evidence="5">ABC transporter substrate-binding protein</fullName>
    </submittedName>
</protein>
<dbReference type="GO" id="GO:1904680">
    <property type="term" value="F:peptide transmembrane transporter activity"/>
    <property type="evidence" value="ECO:0007669"/>
    <property type="project" value="TreeGrafter"/>
</dbReference>
<dbReference type="InterPro" id="IPR030678">
    <property type="entry name" value="Peptide/Ni-bd"/>
</dbReference>
<dbReference type="SUPFAM" id="SSF53850">
    <property type="entry name" value="Periplasmic binding protein-like II"/>
    <property type="match status" value="1"/>
</dbReference>
<organism evidence="5 6">
    <name type="scientific">Micromonospora arida</name>
    <dbReference type="NCBI Taxonomy" id="2203715"/>
    <lineage>
        <taxon>Bacteria</taxon>
        <taxon>Bacillati</taxon>
        <taxon>Actinomycetota</taxon>
        <taxon>Actinomycetes</taxon>
        <taxon>Micromonosporales</taxon>
        <taxon>Micromonosporaceae</taxon>
        <taxon>Micromonospora</taxon>
    </lineage>
</organism>
<dbReference type="GO" id="GO:0015833">
    <property type="term" value="P:peptide transport"/>
    <property type="evidence" value="ECO:0007669"/>
    <property type="project" value="TreeGrafter"/>
</dbReference>
<dbReference type="RefSeq" id="WP_124856123.1">
    <property type="nucleotide sequence ID" value="NZ_JBEXYX010000002.1"/>
</dbReference>
<evidence type="ECO:0000256" key="1">
    <source>
        <dbReference type="ARBA" id="ARBA00022729"/>
    </source>
</evidence>
<dbReference type="PANTHER" id="PTHR30290">
    <property type="entry name" value="PERIPLASMIC BINDING COMPONENT OF ABC TRANSPORTER"/>
    <property type="match status" value="1"/>
</dbReference>
<sequence length="558" mass="59184">MTNLSVRDTNLPRSRVLRAAVAAAAVVCTVVACSPVSNNDGGDPSGGDQSAGQDSFGTPADPAAVKQGGKLVIALSAEPDALDPTLSRSLYSRYVFQAMCQKLYDVNEQAQVVPQLATALPTTSGDGRTVTIPLRPGVRFADGTAFDSAAVRATLQRHLTNARSARKSELGPIDGVDTPDAQTVVLRLKQPFAPLLGALADRAGMIMSAQALRTLGDDFASAPVCVGPFKFAKRVPQNSIEVVRDPNYYDASKVHLDAISWRILTDASIRAANLRSGDAQVADSVSTQDVASLRQDSAVSVLQSQSLGYQGLTINVGNVDGVGTAPKPINRPLAQNAKVRQAFEHAIDRKALVDAVFNGLHAAACSPISPASTFSSPEAQTCPAHDPAKAKQLLAEAGVQTPYTVTMLASNTPDTLRLAQALQSMVKDGGFDLKINPVEYSSLLDEQDRGNFELLQLGWSGRIDPDANITNFVGTGASQNVAGYSNPQLDTLLTQARQAGDVEERRKLYGQAVTLLQQDDALIYLYRQRNLTAVSKQIQGLQVYPDGVIRAAFAGFGK</sequence>
<feature type="signal peptide" evidence="3">
    <location>
        <begin position="1"/>
        <end position="32"/>
    </location>
</feature>
<comment type="caution">
    <text evidence="5">The sequence shown here is derived from an EMBL/GenBank/DDBJ whole genome shotgun (WGS) entry which is preliminary data.</text>
</comment>
<evidence type="ECO:0000256" key="3">
    <source>
        <dbReference type="SAM" id="SignalP"/>
    </source>
</evidence>
<name>A0A3N9XA82_9ACTN</name>
<dbReference type="Pfam" id="PF00496">
    <property type="entry name" value="SBP_bac_5"/>
    <property type="match status" value="1"/>
</dbReference>
<dbReference type="Proteomes" id="UP000266889">
    <property type="component" value="Unassembled WGS sequence"/>
</dbReference>
<dbReference type="Gene3D" id="3.10.105.10">
    <property type="entry name" value="Dipeptide-binding Protein, Domain 3"/>
    <property type="match status" value="1"/>
</dbReference>
<evidence type="ECO:0000259" key="4">
    <source>
        <dbReference type="Pfam" id="PF00496"/>
    </source>
</evidence>
<keyword evidence="1 3" id="KW-0732">Signal</keyword>
<evidence type="ECO:0000313" key="5">
    <source>
        <dbReference type="EMBL" id="RQX10034.1"/>
    </source>
</evidence>
<dbReference type="EMBL" id="QGSY01000163">
    <property type="protein sequence ID" value="RQX10034.1"/>
    <property type="molecule type" value="Genomic_DNA"/>
</dbReference>
<dbReference type="GO" id="GO:0042597">
    <property type="term" value="C:periplasmic space"/>
    <property type="evidence" value="ECO:0007669"/>
    <property type="project" value="UniProtKB-ARBA"/>
</dbReference>
<evidence type="ECO:0000256" key="2">
    <source>
        <dbReference type="SAM" id="MobiDB-lite"/>
    </source>
</evidence>
<gene>
    <name evidence="5" type="ORF">DLJ58_12810</name>
</gene>
<dbReference type="InterPro" id="IPR000914">
    <property type="entry name" value="SBP_5_dom"/>
</dbReference>
<dbReference type="Gene3D" id="3.40.190.10">
    <property type="entry name" value="Periplasmic binding protein-like II"/>
    <property type="match status" value="1"/>
</dbReference>
<feature type="chain" id="PRO_5018035035" evidence="3">
    <location>
        <begin position="33"/>
        <end position="558"/>
    </location>
</feature>
<dbReference type="InterPro" id="IPR039424">
    <property type="entry name" value="SBP_5"/>
</dbReference>